<proteinExistence type="predicted"/>
<gene>
    <name evidence="1" type="ORF">FA13DRAFT_760060</name>
</gene>
<keyword evidence="2" id="KW-1185">Reference proteome</keyword>
<evidence type="ECO:0000313" key="1">
    <source>
        <dbReference type="EMBL" id="TEB28824.1"/>
    </source>
</evidence>
<name>A0A4Y7T4E9_COPMI</name>
<reference evidence="1 2" key="1">
    <citation type="journal article" date="2019" name="Nat. Ecol. Evol.">
        <title>Megaphylogeny resolves global patterns of mushroom evolution.</title>
        <authorList>
            <person name="Varga T."/>
            <person name="Krizsan K."/>
            <person name="Foldi C."/>
            <person name="Dima B."/>
            <person name="Sanchez-Garcia M."/>
            <person name="Sanchez-Ramirez S."/>
            <person name="Szollosi G.J."/>
            <person name="Szarkandi J.G."/>
            <person name="Papp V."/>
            <person name="Albert L."/>
            <person name="Andreopoulos W."/>
            <person name="Angelini C."/>
            <person name="Antonin V."/>
            <person name="Barry K.W."/>
            <person name="Bougher N.L."/>
            <person name="Buchanan P."/>
            <person name="Buyck B."/>
            <person name="Bense V."/>
            <person name="Catcheside P."/>
            <person name="Chovatia M."/>
            <person name="Cooper J."/>
            <person name="Damon W."/>
            <person name="Desjardin D."/>
            <person name="Finy P."/>
            <person name="Geml J."/>
            <person name="Haridas S."/>
            <person name="Hughes K."/>
            <person name="Justo A."/>
            <person name="Karasinski D."/>
            <person name="Kautmanova I."/>
            <person name="Kiss B."/>
            <person name="Kocsube S."/>
            <person name="Kotiranta H."/>
            <person name="LaButti K.M."/>
            <person name="Lechner B.E."/>
            <person name="Liimatainen K."/>
            <person name="Lipzen A."/>
            <person name="Lukacs Z."/>
            <person name="Mihaltcheva S."/>
            <person name="Morgado L.N."/>
            <person name="Niskanen T."/>
            <person name="Noordeloos M.E."/>
            <person name="Ohm R.A."/>
            <person name="Ortiz-Santana B."/>
            <person name="Ovrebo C."/>
            <person name="Racz N."/>
            <person name="Riley R."/>
            <person name="Savchenko A."/>
            <person name="Shiryaev A."/>
            <person name="Soop K."/>
            <person name="Spirin V."/>
            <person name="Szebenyi C."/>
            <person name="Tomsovsky M."/>
            <person name="Tulloss R.E."/>
            <person name="Uehling J."/>
            <person name="Grigoriev I.V."/>
            <person name="Vagvolgyi C."/>
            <person name="Papp T."/>
            <person name="Martin F.M."/>
            <person name="Miettinen O."/>
            <person name="Hibbett D.S."/>
            <person name="Nagy L.G."/>
        </authorList>
    </citation>
    <scope>NUCLEOTIDE SEQUENCE [LARGE SCALE GENOMIC DNA]</scope>
    <source>
        <strain evidence="1 2">FP101781</strain>
    </source>
</reference>
<dbReference type="OrthoDB" id="3041043at2759"/>
<evidence type="ECO:0000313" key="2">
    <source>
        <dbReference type="Proteomes" id="UP000298030"/>
    </source>
</evidence>
<organism evidence="1 2">
    <name type="scientific">Coprinellus micaceus</name>
    <name type="common">Glistening ink-cap mushroom</name>
    <name type="synonym">Coprinus micaceus</name>
    <dbReference type="NCBI Taxonomy" id="71717"/>
    <lineage>
        <taxon>Eukaryota</taxon>
        <taxon>Fungi</taxon>
        <taxon>Dikarya</taxon>
        <taxon>Basidiomycota</taxon>
        <taxon>Agaricomycotina</taxon>
        <taxon>Agaricomycetes</taxon>
        <taxon>Agaricomycetidae</taxon>
        <taxon>Agaricales</taxon>
        <taxon>Agaricineae</taxon>
        <taxon>Psathyrellaceae</taxon>
        <taxon>Coprinellus</taxon>
    </lineage>
</organism>
<dbReference type="AlphaFoldDB" id="A0A4Y7T4E9"/>
<dbReference type="Proteomes" id="UP000298030">
    <property type="component" value="Unassembled WGS sequence"/>
</dbReference>
<protein>
    <submittedName>
        <fullName evidence="1">Uncharacterized protein</fullName>
    </submittedName>
</protein>
<comment type="caution">
    <text evidence="1">The sequence shown here is derived from an EMBL/GenBank/DDBJ whole genome shotgun (WGS) entry which is preliminary data.</text>
</comment>
<accession>A0A4Y7T4E9</accession>
<dbReference type="EMBL" id="QPFP01000030">
    <property type="protein sequence ID" value="TEB28824.1"/>
    <property type="molecule type" value="Genomic_DNA"/>
</dbReference>
<dbReference type="STRING" id="71717.A0A4Y7T4E9"/>
<sequence length="287" mass="33056">MNPAHFVHVSPPNPIKLSAFESFVNSFEIYRPRRSWRLLSYFSARDLVRLGKTSAFMRTVVKGYAANVWNINKFLACWFNRPVDFRSVLALTGAVTTGSQVIQFFDRRRPRLKSDLDIFTRVAGALPLTLYLEADGYRRKYKHWPEHVDNYPSLTDVFSITSSRSFVQGGPFHGIVKVLDFEKAVWLTPGNRVTYRKVQVVVVNKPPIEQIILNFHSTGVMNYISHKQAVSIFPYATFEDRIFYPSRMSPLGSEWKTLVGNQVPRPRIYDRTKGYSSKFADREKACG</sequence>